<dbReference type="EMBL" id="JAWQEG010002497">
    <property type="protein sequence ID" value="KAK3871557.1"/>
    <property type="molecule type" value="Genomic_DNA"/>
</dbReference>
<proteinExistence type="predicted"/>
<keyword evidence="3" id="KW-1185">Reference proteome</keyword>
<name>A0AAE1FCK1_PETCI</name>
<reference evidence="2" key="1">
    <citation type="submission" date="2023-10" db="EMBL/GenBank/DDBJ databases">
        <title>Genome assemblies of two species of porcelain crab, Petrolisthes cinctipes and Petrolisthes manimaculis (Anomura: Porcellanidae).</title>
        <authorList>
            <person name="Angst P."/>
        </authorList>
    </citation>
    <scope>NUCLEOTIDE SEQUENCE</scope>
    <source>
        <strain evidence="2">PB745_01</strain>
        <tissue evidence="2">Gill</tissue>
    </source>
</reference>
<feature type="chain" id="PRO_5042291015" evidence="1">
    <location>
        <begin position="22"/>
        <end position="91"/>
    </location>
</feature>
<dbReference type="AlphaFoldDB" id="A0AAE1FCK1"/>
<keyword evidence="1" id="KW-0732">Signal</keyword>
<evidence type="ECO:0000256" key="1">
    <source>
        <dbReference type="SAM" id="SignalP"/>
    </source>
</evidence>
<comment type="caution">
    <text evidence="2">The sequence shown here is derived from an EMBL/GenBank/DDBJ whole genome shotgun (WGS) entry which is preliminary data.</text>
</comment>
<protein>
    <submittedName>
        <fullName evidence="2">Uncharacterized protein</fullName>
    </submittedName>
</protein>
<sequence length="91" mass="10178">MSLKVVCVVLCLFLFVWSSSGVPVIHVRPAIHQEGEPLDRVVLVKRSAQYDRPSGVPCGFSAYRCPHPDLPALCRYHVPICSDTDFIRVNI</sequence>
<organism evidence="2 3">
    <name type="scientific">Petrolisthes cinctipes</name>
    <name type="common">Flat porcelain crab</name>
    <dbReference type="NCBI Taxonomy" id="88211"/>
    <lineage>
        <taxon>Eukaryota</taxon>
        <taxon>Metazoa</taxon>
        <taxon>Ecdysozoa</taxon>
        <taxon>Arthropoda</taxon>
        <taxon>Crustacea</taxon>
        <taxon>Multicrustacea</taxon>
        <taxon>Malacostraca</taxon>
        <taxon>Eumalacostraca</taxon>
        <taxon>Eucarida</taxon>
        <taxon>Decapoda</taxon>
        <taxon>Pleocyemata</taxon>
        <taxon>Anomura</taxon>
        <taxon>Galatheoidea</taxon>
        <taxon>Porcellanidae</taxon>
        <taxon>Petrolisthes</taxon>
    </lineage>
</organism>
<gene>
    <name evidence="2" type="ORF">Pcinc_023297</name>
</gene>
<evidence type="ECO:0000313" key="2">
    <source>
        <dbReference type="EMBL" id="KAK3871557.1"/>
    </source>
</evidence>
<accession>A0AAE1FCK1</accession>
<dbReference type="Proteomes" id="UP001286313">
    <property type="component" value="Unassembled WGS sequence"/>
</dbReference>
<feature type="signal peptide" evidence="1">
    <location>
        <begin position="1"/>
        <end position="21"/>
    </location>
</feature>
<evidence type="ECO:0000313" key="3">
    <source>
        <dbReference type="Proteomes" id="UP001286313"/>
    </source>
</evidence>